<dbReference type="SUPFAM" id="SSF109854">
    <property type="entry name" value="DinB/YfiT-like putative metalloenzymes"/>
    <property type="match status" value="1"/>
</dbReference>
<feature type="domain" description="DinB-like" evidence="1">
    <location>
        <begin position="14"/>
        <end position="143"/>
    </location>
</feature>
<sequence>MSRTATLSAAAPFAHAWGLLEAYLDACPDAVWAEKNGGWPVWQQFLHAVMVPDFFTRGEQDPLPAPAAPDVLMLSAQGRDVADKAAVRAYMAAVKARVDAWLERLDDAGLNAKDERLSAALGFAVDAMWIVVMLSAHTQYHLGSCDAALRDHGLPGVF</sequence>
<dbReference type="AlphaFoldDB" id="A0A9D2HMK6"/>
<dbReference type="InterPro" id="IPR034660">
    <property type="entry name" value="DinB/YfiT-like"/>
</dbReference>
<dbReference type="Gene3D" id="1.20.120.450">
    <property type="entry name" value="dinb family like domain"/>
    <property type="match status" value="1"/>
</dbReference>
<name>A0A9D2HMK6_9BACT</name>
<dbReference type="InterPro" id="IPR024775">
    <property type="entry name" value="DinB-like"/>
</dbReference>
<protein>
    <submittedName>
        <fullName evidence="2">DinB family protein</fullName>
    </submittedName>
</protein>
<evidence type="ECO:0000313" key="2">
    <source>
        <dbReference type="EMBL" id="HJA78398.1"/>
    </source>
</evidence>
<reference evidence="2" key="1">
    <citation type="journal article" date="2021" name="PeerJ">
        <title>Extensive microbial diversity within the chicken gut microbiome revealed by metagenomics and culture.</title>
        <authorList>
            <person name="Gilroy R."/>
            <person name="Ravi A."/>
            <person name="Getino M."/>
            <person name="Pursley I."/>
            <person name="Horton D.L."/>
            <person name="Alikhan N.F."/>
            <person name="Baker D."/>
            <person name="Gharbi K."/>
            <person name="Hall N."/>
            <person name="Watson M."/>
            <person name="Adriaenssens E.M."/>
            <person name="Foster-Nyarko E."/>
            <person name="Jarju S."/>
            <person name="Secka A."/>
            <person name="Antonio M."/>
            <person name="Oren A."/>
            <person name="Chaudhuri R.R."/>
            <person name="La Ragione R."/>
            <person name="Hildebrand F."/>
            <person name="Pallen M.J."/>
        </authorList>
    </citation>
    <scope>NUCLEOTIDE SEQUENCE</scope>
    <source>
        <strain evidence="2">5032</strain>
    </source>
</reference>
<organism evidence="2 3">
    <name type="scientific">Candidatus Desulfovibrio intestinavium</name>
    <dbReference type="NCBI Taxonomy" id="2838534"/>
    <lineage>
        <taxon>Bacteria</taxon>
        <taxon>Pseudomonadati</taxon>
        <taxon>Thermodesulfobacteriota</taxon>
        <taxon>Desulfovibrionia</taxon>
        <taxon>Desulfovibrionales</taxon>
        <taxon>Desulfovibrionaceae</taxon>
        <taxon>Desulfovibrio</taxon>
    </lineage>
</organism>
<reference evidence="2" key="2">
    <citation type="submission" date="2021-04" db="EMBL/GenBank/DDBJ databases">
        <authorList>
            <person name="Gilroy R."/>
        </authorList>
    </citation>
    <scope>NUCLEOTIDE SEQUENCE</scope>
    <source>
        <strain evidence="2">5032</strain>
    </source>
</reference>
<gene>
    <name evidence="2" type="ORF">H9784_02330</name>
</gene>
<evidence type="ECO:0000259" key="1">
    <source>
        <dbReference type="Pfam" id="PF12867"/>
    </source>
</evidence>
<comment type="caution">
    <text evidence="2">The sequence shown here is derived from an EMBL/GenBank/DDBJ whole genome shotgun (WGS) entry which is preliminary data.</text>
</comment>
<dbReference type="EMBL" id="DWZD01000016">
    <property type="protein sequence ID" value="HJA78398.1"/>
    <property type="molecule type" value="Genomic_DNA"/>
</dbReference>
<evidence type="ECO:0000313" key="3">
    <source>
        <dbReference type="Proteomes" id="UP000823821"/>
    </source>
</evidence>
<accession>A0A9D2HMK6</accession>
<proteinExistence type="predicted"/>
<dbReference type="Proteomes" id="UP000823821">
    <property type="component" value="Unassembled WGS sequence"/>
</dbReference>
<dbReference type="Pfam" id="PF12867">
    <property type="entry name" value="DinB_2"/>
    <property type="match status" value="1"/>
</dbReference>